<reference evidence="1 2" key="1">
    <citation type="submission" date="2024-01" db="EMBL/GenBank/DDBJ databases">
        <title>A draft genome for a cacao thread blight-causing isolate of Paramarasmius palmivorus.</title>
        <authorList>
            <person name="Baruah I.K."/>
            <person name="Bukari Y."/>
            <person name="Amoako-Attah I."/>
            <person name="Meinhardt L.W."/>
            <person name="Bailey B.A."/>
            <person name="Cohen S.P."/>
        </authorList>
    </citation>
    <scope>NUCLEOTIDE SEQUENCE [LARGE SCALE GENOMIC DNA]</scope>
    <source>
        <strain evidence="1 2">GH-12</strain>
    </source>
</reference>
<organism evidence="1 2">
    <name type="scientific">Paramarasmius palmivorus</name>
    <dbReference type="NCBI Taxonomy" id="297713"/>
    <lineage>
        <taxon>Eukaryota</taxon>
        <taxon>Fungi</taxon>
        <taxon>Dikarya</taxon>
        <taxon>Basidiomycota</taxon>
        <taxon>Agaricomycotina</taxon>
        <taxon>Agaricomycetes</taxon>
        <taxon>Agaricomycetidae</taxon>
        <taxon>Agaricales</taxon>
        <taxon>Marasmiineae</taxon>
        <taxon>Marasmiaceae</taxon>
        <taxon>Paramarasmius</taxon>
    </lineage>
</organism>
<proteinExistence type="predicted"/>
<protein>
    <submittedName>
        <fullName evidence="1">Uncharacterized protein</fullName>
    </submittedName>
</protein>
<dbReference type="Proteomes" id="UP001383192">
    <property type="component" value="Unassembled WGS sequence"/>
</dbReference>
<dbReference type="AlphaFoldDB" id="A0AAW0E9R1"/>
<evidence type="ECO:0000313" key="2">
    <source>
        <dbReference type="Proteomes" id="UP001383192"/>
    </source>
</evidence>
<dbReference type="EMBL" id="JAYKXP010000002">
    <property type="protein sequence ID" value="KAK7060854.1"/>
    <property type="molecule type" value="Genomic_DNA"/>
</dbReference>
<accession>A0AAW0E9R1</accession>
<evidence type="ECO:0000313" key="1">
    <source>
        <dbReference type="EMBL" id="KAK7060854.1"/>
    </source>
</evidence>
<sequence>MDHLCSSDCPRSLEWKKDDSGLWQVGNPSGIIPDEVSVLLDGLCFDAVYSGMEQREIARIYQGVPRSEWSASSDSMFINQGLVDGVTRFSFDSKGLEDNDSISSYSTIFADAWLSQAHRIFSAQGDRDPLENEKCSAIAGLPQLILQVTKETEEEPDLNPLRELDYVHLVVQPPPTQFPEVRSWANGQISFWSFKQNGATQMSDHTRKCLGLPKMVLKSAEVQFLSWPRYVYEALHTWQVARGFDPTNLDFACSAGMQDGPSIGAQGPRCIQLCTD</sequence>
<name>A0AAW0E9R1_9AGAR</name>
<comment type="caution">
    <text evidence="1">The sequence shown here is derived from an EMBL/GenBank/DDBJ whole genome shotgun (WGS) entry which is preliminary data.</text>
</comment>
<gene>
    <name evidence="1" type="ORF">VNI00_000587</name>
</gene>
<keyword evidence="2" id="KW-1185">Reference proteome</keyword>